<evidence type="ECO:0000259" key="3">
    <source>
        <dbReference type="PROSITE" id="PS51762"/>
    </source>
</evidence>
<dbReference type="InterPro" id="IPR050546">
    <property type="entry name" value="Glycosyl_Hydrlase_16"/>
</dbReference>
<dbReference type="Proteomes" id="UP000468828">
    <property type="component" value="Unassembled WGS sequence"/>
</dbReference>
<dbReference type="GO" id="GO:0004553">
    <property type="term" value="F:hydrolase activity, hydrolyzing O-glycosyl compounds"/>
    <property type="evidence" value="ECO:0007669"/>
    <property type="project" value="InterPro"/>
</dbReference>
<feature type="domain" description="GH16" evidence="3">
    <location>
        <begin position="480"/>
        <end position="701"/>
    </location>
</feature>
<keyword evidence="5" id="KW-0378">Hydrolase</keyword>
<dbReference type="Pfam" id="PF24135">
    <property type="entry name" value="DUF7402"/>
    <property type="match status" value="2"/>
</dbReference>
<reference evidence="4 6" key="1">
    <citation type="submission" date="2020-01" db="EMBL/GenBank/DDBJ databases">
        <title>the WGS Modestobacter muralis CPCC 204518.</title>
        <authorList>
            <person name="Jiang Z."/>
        </authorList>
    </citation>
    <scope>NUCLEOTIDE SEQUENCE [LARGE SCALE GENOMIC DNA]</scope>
    <source>
        <strain evidence="4 6">DSM 100205</strain>
    </source>
</reference>
<evidence type="ECO:0000313" key="5">
    <source>
        <dbReference type="EMBL" id="NEN51357.1"/>
    </source>
</evidence>
<evidence type="ECO:0000256" key="1">
    <source>
        <dbReference type="ARBA" id="ARBA00006865"/>
    </source>
</evidence>
<feature type="compositionally biased region" description="Low complexity" evidence="2">
    <location>
        <begin position="327"/>
        <end position="340"/>
    </location>
</feature>
<reference evidence="5 7" key="2">
    <citation type="submission" date="2020-02" db="EMBL/GenBank/DDBJ databases">
        <title>The WGS of Modestobacter muralis DSM 100205.</title>
        <authorList>
            <person name="Jiang Z."/>
        </authorList>
    </citation>
    <scope>NUCLEOTIDE SEQUENCE [LARGE SCALE GENOMIC DNA]</scope>
    <source>
        <strain evidence="5 7">DSM 100205</strain>
    </source>
</reference>
<evidence type="ECO:0000313" key="4">
    <source>
        <dbReference type="EMBL" id="NEK94469.1"/>
    </source>
</evidence>
<dbReference type="PANTHER" id="PTHR10963:SF55">
    <property type="entry name" value="GLYCOSIDE HYDROLASE FAMILY 16 PROTEIN"/>
    <property type="match status" value="1"/>
</dbReference>
<dbReference type="Gene3D" id="2.60.120.260">
    <property type="entry name" value="Galactose-binding domain-like"/>
    <property type="match status" value="1"/>
</dbReference>
<evidence type="ECO:0000313" key="7">
    <source>
        <dbReference type="Proteomes" id="UP000471152"/>
    </source>
</evidence>
<evidence type="ECO:0000256" key="2">
    <source>
        <dbReference type="SAM" id="MobiDB-lite"/>
    </source>
</evidence>
<dbReference type="PROSITE" id="PS51762">
    <property type="entry name" value="GH16_2"/>
    <property type="match status" value="1"/>
</dbReference>
<gene>
    <name evidence="5" type="ORF">G3R41_10485</name>
    <name evidence="4" type="ORF">GCU67_09830</name>
</gene>
<name>A0A6P0H6E3_9ACTN</name>
<comment type="similarity">
    <text evidence="1">Belongs to the glycosyl hydrolase 16 family.</text>
</comment>
<dbReference type="PANTHER" id="PTHR10963">
    <property type="entry name" value="GLYCOSYL HYDROLASE-RELATED"/>
    <property type="match status" value="1"/>
</dbReference>
<dbReference type="Gene3D" id="2.60.120.200">
    <property type="match status" value="1"/>
</dbReference>
<evidence type="ECO:0000313" key="6">
    <source>
        <dbReference type="Proteomes" id="UP000468828"/>
    </source>
</evidence>
<dbReference type="InterPro" id="IPR013320">
    <property type="entry name" value="ConA-like_dom_sf"/>
</dbReference>
<proteinExistence type="inferred from homology"/>
<dbReference type="EMBL" id="JAAGWB010000025">
    <property type="protein sequence ID" value="NEN51357.1"/>
    <property type="molecule type" value="Genomic_DNA"/>
</dbReference>
<organism evidence="5 7">
    <name type="scientific">Modestobacter muralis</name>
    <dbReference type="NCBI Taxonomy" id="1608614"/>
    <lineage>
        <taxon>Bacteria</taxon>
        <taxon>Bacillati</taxon>
        <taxon>Actinomycetota</taxon>
        <taxon>Actinomycetes</taxon>
        <taxon>Geodermatophilales</taxon>
        <taxon>Geodermatophilaceae</taxon>
        <taxon>Modestobacter</taxon>
    </lineage>
</organism>
<dbReference type="SUPFAM" id="SSF49899">
    <property type="entry name" value="Concanavalin A-like lectins/glucanases"/>
    <property type="match status" value="1"/>
</dbReference>
<dbReference type="InterPro" id="IPR000757">
    <property type="entry name" value="Beta-glucanase-like"/>
</dbReference>
<feature type="region of interest" description="Disordered" evidence="2">
    <location>
        <begin position="306"/>
        <end position="349"/>
    </location>
</feature>
<accession>A0A6P0H6E3</accession>
<keyword evidence="6" id="KW-1185">Reference proteome</keyword>
<dbReference type="InterPro" id="IPR055826">
    <property type="entry name" value="DUF7402"/>
</dbReference>
<dbReference type="GO" id="GO:0005975">
    <property type="term" value="P:carbohydrate metabolic process"/>
    <property type="evidence" value="ECO:0007669"/>
    <property type="project" value="InterPro"/>
</dbReference>
<dbReference type="RefSeq" id="WP_163611050.1">
    <property type="nucleotide sequence ID" value="NZ_JAAGWB010000025.1"/>
</dbReference>
<dbReference type="AlphaFoldDB" id="A0A6P0H6E3"/>
<dbReference type="CDD" id="cd08023">
    <property type="entry name" value="GH16_laminarinase_like"/>
    <property type="match status" value="1"/>
</dbReference>
<sequence>MPRRWLVVVLSGVLVLAVAAVAVVLLVHRSSITASASSTRPGLDAGDLVDRDRPSTADDDRAVVWQSDGETVGAWVRLAWSSATEVDHVEVATTGAAGTGFDSAALEFDGGPSMLLTTDAEGMASVDFPARRVSSVRLVIATVPDGTASVALTSLTVDDSGSPVLTSPPAAGVTTATSSAPDAPALIDGDVARGATGDSWTAPPGGDAWVQLAWPQPRLVASVQVFGPAEGDVDPTQRPPTPLHGVLRFDDGSTVVVSGIAAGGGPATTIAFTPRTASSVRLELATTEPGADVPVSLRELAVYDAGTTPPPWPQGADGQPADSYEVTPPTASCSSASPPTGRSSGGGLALVCPEPGSAVSGSTTLVVAGPAGTAVSATASLDPTGDSPGVVQEVASGTTDSSGRASLTVDMTALAEGPTAVRVDVAQPSDDPAAVPLYVQLVNRSGIALDAGGHAPAGMTLQYAEEFTEPLSISRDGAGAEYAATKPSYEQGGSFGDAAFADPASGTGTLGTVDSQYLRIRAQGTAPTGAAHESGILSSARVGGSGFAAQYGYFEARMLGAPGVGSWPAFWMLDTENTTPRGVTAGEVDAVELYGHDTTGSCHTTHNWGYGSDDGGVADCLDDNGFADWALVWHTYGVRFVPGGADFFIDGIQVSTYRGLRQAADPYYFLVDLALGGGWPVDLASTGEVTDLYVDWIHAYT</sequence>
<protein>
    <submittedName>
        <fullName evidence="5">Family 16 glycosylhydrolase</fullName>
    </submittedName>
</protein>
<dbReference type="Pfam" id="PF00722">
    <property type="entry name" value="Glyco_hydro_16"/>
    <property type="match status" value="1"/>
</dbReference>
<dbReference type="EMBL" id="JAAGWH010000023">
    <property type="protein sequence ID" value="NEK94469.1"/>
    <property type="molecule type" value="Genomic_DNA"/>
</dbReference>
<feature type="region of interest" description="Disordered" evidence="2">
    <location>
        <begin position="36"/>
        <end position="55"/>
    </location>
</feature>
<dbReference type="Proteomes" id="UP000471152">
    <property type="component" value="Unassembled WGS sequence"/>
</dbReference>
<comment type="caution">
    <text evidence="5">The sequence shown here is derived from an EMBL/GenBank/DDBJ whole genome shotgun (WGS) entry which is preliminary data.</text>
</comment>